<dbReference type="Proteomes" id="UP001485226">
    <property type="component" value="Unassembled WGS sequence"/>
</dbReference>
<evidence type="ECO:0000256" key="3">
    <source>
        <dbReference type="SAM" id="SignalP"/>
    </source>
</evidence>
<dbReference type="InterPro" id="IPR026444">
    <property type="entry name" value="Secre_tail"/>
</dbReference>
<proteinExistence type="predicted"/>
<dbReference type="Gene3D" id="2.60.120.260">
    <property type="entry name" value="Galactose-binding domain-like"/>
    <property type="match status" value="2"/>
</dbReference>
<keyword evidence="1 3" id="KW-0732">Signal</keyword>
<feature type="domain" description="CBM-cenC" evidence="4">
    <location>
        <begin position="20"/>
        <end position="146"/>
    </location>
</feature>
<dbReference type="RefSeq" id="WP_341693799.1">
    <property type="nucleotide sequence ID" value="NZ_JBBYHS010000015.1"/>
</dbReference>
<dbReference type="InterPro" id="IPR003305">
    <property type="entry name" value="CenC_carb-bd"/>
</dbReference>
<comment type="caution">
    <text evidence="6">The sequence shown here is derived from an EMBL/GenBank/DDBJ whole genome shotgun (WGS) entry which is preliminary data.</text>
</comment>
<accession>A0ABU9IT64</accession>
<reference evidence="6 7" key="1">
    <citation type="submission" date="2024-04" db="EMBL/GenBank/DDBJ databases">
        <title>Flavobacterium sp. DGU38 16S ribosomal RNA gene Genome sequencing and assembly.</title>
        <authorList>
            <person name="Park S."/>
        </authorList>
    </citation>
    <scope>NUCLEOTIDE SEQUENCE [LARGE SCALE GENOMIC DNA]</scope>
    <source>
        <strain evidence="6 7">DGU38</strain>
    </source>
</reference>
<evidence type="ECO:0000256" key="1">
    <source>
        <dbReference type="ARBA" id="ARBA00022729"/>
    </source>
</evidence>
<sequence>MIKKLLFLVFTAGFTSLSAQNLIVNGNFEAGTGDIFTNWVKTNGAANLTADVLTVHSGSRSLKAISTGLLEYNVQIQTEDIATVIGHTYEVSMWIKGTLGGNTVRFSTSGGTAVYGPAFAVTDINSGWKNCILTFTATATATKISLDLGKGTDIFYIDDVAMYDLTTSPSLDFILNGNLEAGTGDVFTNWSKYNGAANLTAETVEVHGGVRALKAVSTGSAEYNVQLVSDPMTLVVGRTYTASMWIKPSTAGTTVRFSTTTTPSSDANYGPNTTLIAGWQKISYSFAAKNTSTRLNLDLGKSTTTFYIDDITFIGANITLANEKFENEASKVVFYPNPVQDNLNISTESNVKSLIISDSTGKTVKTVKNAQNIQSVDVSNLSNGLYILSTDNKQTFKFIKN</sequence>
<protein>
    <submittedName>
        <fullName evidence="6">Carbohydrate binding domain-containing protein</fullName>
    </submittedName>
</protein>
<evidence type="ECO:0000313" key="7">
    <source>
        <dbReference type="Proteomes" id="UP001485226"/>
    </source>
</evidence>
<organism evidence="6 7">
    <name type="scientific">Flavobacterium calami</name>
    <dbReference type="NCBI Taxonomy" id="3139144"/>
    <lineage>
        <taxon>Bacteria</taxon>
        <taxon>Pseudomonadati</taxon>
        <taxon>Bacteroidota</taxon>
        <taxon>Flavobacteriia</taxon>
        <taxon>Flavobacteriales</taxon>
        <taxon>Flavobacteriaceae</taxon>
        <taxon>Flavobacterium</taxon>
    </lineage>
</organism>
<feature type="chain" id="PRO_5046198792" evidence="3">
    <location>
        <begin position="20"/>
        <end position="401"/>
    </location>
</feature>
<dbReference type="SUPFAM" id="SSF49785">
    <property type="entry name" value="Galactose-binding domain-like"/>
    <property type="match status" value="2"/>
</dbReference>
<dbReference type="NCBIfam" id="TIGR04183">
    <property type="entry name" value="Por_Secre_tail"/>
    <property type="match status" value="1"/>
</dbReference>
<name>A0ABU9IT64_9FLAO</name>
<feature type="signal peptide" evidence="3">
    <location>
        <begin position="1"/>
        <end position="19"/>
    </location>
</feature>
<keyword evidence="7" id="KW-1185">Reference proteome</keyword>
<evidence type="ECO:0000259" key="4">
    <source>
        <dbReference type="Pfam" id="PF02018"/>
    </source>
</evidence>
<keyword evidence="2" id="KW-0378">Hydrolase</keyword>
<feature type="domain" description="CBM-cenC" evidence="4">
    <location>
        <begin position="174"/>
        <end position="297"/>
    </location>
</feature>
<dbReference type="InterPro" id="IPR008979">
    <property type="entry name" value="Galactose-bd-like_sf"/>
</dbReference>
<evidence type="ECO:0000313" key="6">
    <source>
        <dbReference type="EMBL" id="MEL1255053.1"/>
    </source>
</evidence>
<dbReference type="EMBL" id="JBBYHS010000015">
    <property type="protein sequence ID" value="MEL1255053.1"/>
    <property type="molecule type" value="Genomic_DNA"/>
</dbReference>
<feature type="domain" description="Secretion system C-terminal sorting" evidence="5">
    <location>
        <begin position="335"/>
        <end position="395"/>
    </location>
</feature>
<evidence type="ECO:0000259" key="5">
    <source>
        <dbReference type="Pfam" id="PF18962"/>
    </source>
</evidence>
<gene>
    <name evidence="6" type="ORF">AAEO57_14790</name>
</gene>
<dbReference type="Pfam" id="PF02018">
    <property type="entry name" value="CBM_4_9"/>
    <property type="match status" value="2"/>
</dbReference>
<evidence type="ECO:0000256" key="2">
    <source>
        <dbReference type="ARBA" id="ARBA00022801"/>
    </source>
</evidence>
<dbReference type="Pfam" id="PF18962">
    <property type="entry name" value="Por_Secre_tail"/>
    <property type="match status" value="1"/>
</dbReference>